<dbReference type="Proteomes" id="UP000003835">
    <property type="component" value="Unassembled WGS sequence"/>
</dbReference>
<evidence type="ECO:0008006" key="3">
    <source>
        <dbReference type="Google" id="ProtNLM"/>
    </source>
</evidence>
<sequence length="114" mass="12874">MSEPDLNNTILATEIDSTEALEQISTLVAKIPQAYLPKLLQMIRLFREIVVVEQESSAYAKLIAFSQLPQEERVKRNQAAIALLNSWVEEGDEQEQTETWEILDQALNESGVSI</sequence>
<dbReference type="OrthoDB" id="488115at2"/>
<accession>B4VKT6</accession>
<dbReference type="HOGENOM" id="CLU_2244303_0_0_3"/>
<proteinExistence type="predicted"/>
<evidence type="ECO:0000313" key="1">
    <source>
        <dbReference type="EMBL" id="EDX77340.1"/>
    </source>
</evidence>
<dbReference type="AlphaFoldDB" id="B4VKT6"/>
<keyword evidence="2" id="KW-1185">Reference proteome</keyword>
<evidence type="ECO:0000313" key="2">
    <source>
        <dbReference type="Proteomes" id="UP000003835"/>
    </source>
</evidence>
<organism evidence="1 2">
    <name type="scientific">Coleofasciculus chthonoplastes PCC 7420</name>
    <dbReference type="NCBI Taxonomy" id="118168"/>
    <lineage>
        <taxon>Bacteria</taxon>
        <taxon>Bacillati</taxon>
        <taxon>Cyanobacteriota</taxon>
        <taxon>Cyanophyceae</taxon>
        <taxon>Coleofasciculales</taxon>
        <taxon>Coleofasciculaceae</taxon>
        <taxon>Coleofasciculus</taxon>
    </lineage>
</organism>
<protein>
    <recommendedName>
        <fullName evidence="3">Prevent-host-death family protein</fullName>
    </recommendedName>
</protein>
<dbReference type="eggNOG" id="ENOG50334BW">
    <property type="taxonomic scope" value="Bacteria"/>
</dbReference>
<name>B4VKT6_9CYAN</name>
<gene>
    <name evidence="1" type="ORF">MC7420_477</name>
</gene>
<reference evidence="1 2" key="1">
    <citation type="submission" date="2008-07" db="EMBL/GenBank/DDBJ databases">
        <authorList>
            <person name="Tandeau de Marsac N."/>
            <person name="Ferriera S."/>
            <person name="Johnson J."/>
            <person name="Kravitz S."/>
            <person name="Beeson K."/>
            <person name="Sutton G."/>
            <person name="Rogers Y.-H."/>
            <person name="Friedman R."/>
            <person name="Frazier M."/>
            <person name="Venter J.C."/>
        </authorList>
    </citation>
    <scope>NUCLEOTIDE SEQUENCE [LARGE SCALE GENOMIC DNA]</scope>
    <source>
        <strain evidence="1 2">PCC 7420</strain>
    </source>
</reference>
<dbReference type="STRING" id="118168.MC7420_477"/>
<dbReference type="RefSeq" id="WP_006099452.1">
    <property type="nucleotide sequence ID" value="NZ_DS989844.1"/>
</dbReference>
<dbReference type="EMBL" id="DS989844">
    <property type="protein sequence ID" value="EDX77340.1"/>
    <property type="molecule type" value="Genomic_DNA"/>
</dbReference>